<feature type="chain" id="PRO_5035305464" evidence="2">
    <location>
        <begin position="32"/>
        <end position="147"/>
    </location>
</feature>
<dbReference type="InterPro" id="IPR017937">
    <property type="entry name" value="Thioredoxin_CS"/>
</dbReference>
<dbReference type="PROSITE" id="PS51352">
    <property type="entry name" value="THIOREDOXIN_2"/>
    <property type="match status" value="1"/>
</dbReference>
<sequence>MKTMITNPLKSLGLAGVAGLAMLSLTTSALAGEPSYEKDYKAAVSKAKEAGKPVVVIFSASWCPPCQVNKKDVYPSKAVEPYVDKFVWVYLDVDKDENKKLAEQYGVRGIPHIEFLSPDAKKLGNVVGGTTPEDFAASLKTMLAQSP</sequence>
<dbReference type="PANTHER" id="PTHR47353">
    <property type="entry name" value="THIOREDOXIN-LIKE PROTEIN HCF164, CHLOROPLASTIC"/>
    <property type="match status" value="1"/>
</dbReference>
<evidence type="ECO:0000313" key="4">
    <source>
        <dbReference type="EMBL" id="MBK1790918.1"/>
    </source>
</evidence>
<reference evidence="4" key="1">
    <citation type="submission" date="2021-01" db="EMBL/GenBank/DDBJ databases">
        <title>Modified the classification status of verrucomicrobia.</title>
        <authorList>
            <person name="Feng X."/>
        </authorList>
    </citation>
    <scope>NUCLEOTIDE SEQUENCE</scope>
    <source>
        <strain evidence="4">_KCTC 22039</strain>
    </source>
</reference>
<evidence type="ECO:0000256" key="1">
    <source>
        <dbReference type="ARBA" id="ARBA00023284"/>
    </source>
</evidence>
<keyword evidence="5" id="KW-1185">Reference proteome</keyword>
<keyword evidence="2" id="KW-0732">Signal</keyword>
<dbReference type="EMBL" id="JAENIM010000036">
    <property type="protein sequence ID" value="MBK1790918.1"/>
    <property type="molecule type" value="Genomic_DNA"/>
</dbReference>
<dbReference type="InterPro" id="IPR044241">
    <property type="entry name" value="TxlA/HCF164"/>
</dbReference>
<evidence type="ECO:0000256" key="2">
    <source>
        <dbReference type="SAM" id="SignalP"/>
    </source>
</evidence>
<dbReference type="InterPro" id="IPR036249">
    <property type="entry name" value="Thioredoxin-like_sf"/>
</dbReference>
<proteinExistence type="predicted"/>
<name>A0A8J7ME88_9BACT</name>
<feature type="signal peptide" evidence="2">
    <location>
        <begin position="1"/>
        <end position="31"/>
    </location>
</feature>
<dbReference type="AlphaFoldDB" id="A0A8J7ME88"/>
<dbReference type="Gene3D" id="3.40.30.10">
    <property type="entry name" value="Glutaredoxin"/>
    <property type="match status" value="1"/>
</dbReference>
<dbReference type="InterPro" id="IPR013766">
    <property type="entry name" value="Thioredoxin_domain"/>
</dbReference>
<organism evidence="4 5">
    <name type="scientific">Persicirhabdus sediminis</name>
    <dbReference type="NCBI Taxonomy" id="454144"/>
    <lineage>
        <taxon>Bacteria</taxon>
        <taxon>Pseudomonadati</taxon>
        <taxon>Verrucomicrobiota</taxon>
        <taxon>Verrucomicrobiia</taxon>
        <taxon>Verrucomicrobiales</taxon>
        <taxon>Verrucomicrobiaceae</taxon>
        <taxon>Persicirhabdus</taxon>
    </lineage>
</organism>
<dbReference type="CDD" id="cd02947">
    <property type="entry name" value="TRX_family"/>
    <property type="match status" value="1"/>
</dbReference>
<dbReference type="SUPFAM" id="SSF52833">
    <property type="entry name" value="Thioredoxin-like"/>
    <property type="match status" value="1"/>
</dbReference>
<dbReference type="Proteomes" id="UP000624703">
    <property type="component" value="Unassembled WGS sequence"/>
</dbReference>
<accession>A0A8J7ME88</accession>
<keyword evidence="1" id="KW-0676">Redox-active center</keyword>
<gene>
    <name evidence="4" type="ORF">JIN82_07080</name>
</gene>
<dbReference type="PROSITE" id="PS00194">
    <property type="entry name" value="THIOREDOXIN_1"/>
    <property type="match status" value="1"/>
</dbReference>
<protein>
    <submittedName>
        <fullName evidence="4">Thioredoxin family protein</fullName>
    </submittedName>
</protein>
<dbReference type="Pfam" id="PF13899">
    <property type="entry name" value="Thioredoxin_7"/>
    <property type="match status" value="1"/>
</dbReference>
<dbReference type="PANTHER" id="PTHR47353:SF1">
    <property type="entry name" value="THIOREDOXIN-LIKE PROTEIN HCF164, CHLOROPLASTIC"/>
    <property type="match status" value="1"/>
</dbReference>
<evidence type="ECO:0000259" key="3">
    <source>
        <dbReference type="PROSITE" id="PS51352"/>
    </source>
</evidence>
<evidence type="ECO:0000313" key="5">
    <source>
        <dbReference type="Proteomes" id="UP000624703"/>
    </source>
</evidence>
<dbReference type="GO" id="GO:0016671">
    <property type="term" value="F:oxidoreductase activity, acting on a sulfur group of donors, disulfide as acceptor"/>
    <property type="evidence" value="ECO:0007669"/>
    <property type="project" value="TreeGrafter"/>
</dbReference>
<feature type="domain" description="Thioredoxin" evidence="3">
    <location>
        <begin position="16"/>
        <end position="144"/>
    </location>
</feature>
<comment type="caution">
    <text evidence="4">The sequence shown here is derived from an EMBL/GenBank/DDBJ whole genome shotgun (WGS) entry which is preliminary data.</text>
</comment>